<evidence type="ECO:0000256" key="2">
    <source>
        <dbReference type="ARBA" id="ARBA00006555"/>
    </source>
</evidence>
<feature type="compositionally biased region" description="Basic and acidic residues" evidence="11">
    <location>
        <begin position="175"/>
        <end position="196"/>
    </location>
</feature>
<feature type="domain" description="TonB C-terminal" evidence="12">
    <location>
        <begin position="241"/>
        <end position="331"/>
    </location>
</feature>
<dbReference type="NCBIfam" id="TIGR01352">
    <property type="entry name" value="tonB_Cterm"/>
    <property type="match status" value="1"/>
</dbReference>
<keyword evidence="10" id="KW-0735">Signal-anchor</keyword>
<evidence type="ECO:0000256" key="6">
    <source>
        <dbReference type="ARBA" id="ARBA00022692"/>
    </source>
</evidence>
<dbReference type="GO" id="GO:0030288">
    <property type="term" value="C:outer membrane-bounded periplasmic space"/>
    <property type="evidence" value="ECO:0007669"/>
    <property type="project" value="InterPro"/>
</dbReference>
<evidence type="ECO:0000256" key="5">
    <source>
        <dbReference type="ARBA" id="ARBA00022519"/>
    </source>
</evidence>
<dbReference type="GO" id="GO:0015031">
    <property type="term" value="P:protein transport"/>
    <property type="evidence" value="ECO:0007669"/>
    <property type="project" value="UniProtKB-UniRule"/>
</dbReference>
<comment type="subcellular location">
    <subcellularLocation>
        <location evidence="1 10">Cell inner membrane</location>
        <topology evidence="1 10">Single-pass membrane protein</topology>
        <orientation evidence="1 10">Periplasmic side</orientation>
    </subcellularLocation>
</comment>
<dbReference type="SUPFAM" id="SSF74653">
    <property type="entry name" value="TolA/TonB C-terminal domain"/>
    <property type="match status" value="1"/>
</dbReference>
<keyword evidence="9 10" id="KW-0472">Membrane</keyword>
<dbReference type="GO" id="GO:0031992">
    <property type="term" value="F:energy transducer activity"/>
    <property type="evidence" value="ECO:0007669"/>
    <property type="project" value="InterPro"/>
</dbReference>
<dbReference type="Gene3D" id="3.30.1150.10">
    <property type="match status" value="1"/>
</dbReference>
<evidence type="ECO:0000313" key="14">
    <source>
        <dbReference type="Proteomes" id="UP000053176"/>
    </source>
</evidence>
<name>A0A101KN51_RHILI</name>
<evidence type="ECO:0000313" key="13">
    <source>
        <dbReference type="EMBL" id="KUM23836.1"/>
    </source>
</evidence>
<comment type="function">
    <text evidence="10">Interacts with outer membrane receptor proteins that carry out high-affinity binding and energy dependent uptake into the periplasmic space of specific substrates. It could act to transduce energy from the cytoplasmic membrane to specific energy-requiring processes in the outer membrane, resulting in the release into the periplasm of ligands bound by these outer membrane proteins.</text>
</comment>
<evidence type="ECO:0000256" key="10">
    <source>
        <dbReference type="RuleBase" id="RU362123"/>
    </source>
</evidence>
<reference evidence="13 14" key="1">
    <citation type="submission" date="2015-12" db="EMBL/GenBank/DDBJ databases">
        <title>Draft genome sequence of Mesorhizobium sp. UFLA 01-765, a multitolerant efficient symbiont and plant-growth promoting strain isolated from Zn-mining soil using Leucaena leucocephala as a trap plant.</title>
        <authorList>
            <person name="Rangel W.M."/>
            <person name="Thijs S."/>
            <person name="Longatti S.M."/>
            <person name="Moreira F.M."/>
            <person name="Weyens N."/>
            <person name="Vangronsveld J."/>
            <person name="Van Hamme J.D."/>
            <person name="Bottos E.M."/>
            <person name="Rineau F."/>
        </authorList>
    </citation>
    <scope>NUCLEOTIDE SEQUENCE [LARGE SCALE GENOMIC DNA]</scope>
    <source>
        <strain evidence="13 14">UFLA 01-765</strain>
    </source>
</reference>
<feature type="region of interest" description="Disordered" evidence="11">
    <location>
        <begin position="106"/>
        <end position="146"/>
    </location>
</feature>
<dbReference type="GO" id="GO:0055085">
    <property type="term" value="P:transmembrane transport"/>
    <property type="evidence" value="ECO:0007669"/>
    <property type="project" value="InterPro"/>
</dbReference>
<keyword evidence="8 10" id="KW-1133">Transmembrane helix</keyword>
<feature type="compositionally biased region" description="Low complexity" evidence="11">
    <location>
        <begin position="222"/>
        <end position="233"/>
    </location>
</feature>
<dbReference type="InterPro" id="IPR051045">
    <property type="entry name" value="TonB-dependent_transducer"/>
</dbReference>
<evidence type="ECO:0000256" key="11">
    <source>
        <dbReference type="SAM" id="MobiDB-lite"/>
    </source>
</evidence>
<dbReference type="EMBL" id="LPWA01000153">
    <property type="protein sequence ID" value="KUM23836.1"/>
    <property type="molecule type" value="Genomic_DNA"/>
</dbReference>
<comment type="similarity">
    <text evidence="2 10">Belongs to the TonB family.</text>
</comment>
<evidence type="ECO:0000256" key="7">
    <source>
        <dbReference type="ARBA" id="ARBA00022927"/>
    </source>
</evidence>
<keyword evidence="7 10" id="KW-0653">Protein transport</keyword>
<evidence type="ECO:0000259" key="12">
    <source>
        <dbReference type="PROSITE" id="PS52015"/>
    </source>
</evidence>
<organism evidence="13 14">
    <name type="scientific">Rhizobium loti</name>
    <name type="common">Mesorhizobium loti</name>
    <dbReference type="NCBI Taxonomy" id="381"/>
    <lineage>
        <taxon>Bacteria</taxon>
        <taxon>Pseudomonadati</taxon>
        <taxon>Pseudomonadota</taxon>
        <taxon>Alphaproteobacteria</taxon>
        <taxon>Hyphomicrobiales</taxon>
        <taxon>Phyllobacteriaceae</taxon>
        <taxon>Mesorhizobium</taxon>
    </lineage>
</organism>
<dbReference type="Pfam" id="PF03544">
    <property type="entry name" value="TonB_C"/>
    <property type="match status" value="1"/>
</dbReference>
<dbReference type="PANTHER" id="PTHR33446">
    <property type="entry name" value="PROTEIN TONB-RELATED"/>
    <property type="match status" value="1"/>
</dbReference>
<dbReference type="InterPro" id="IPR006260">
    <property type="entry name" value="TonB/TolA_C"/>
</dbReference>
<dbReference type="GO" id="GO:0098797">
    <property type="term" value="C:plasma membrane protein complex"/>
    <property type="evidence" value="ECO:0007669"/>
    <property type="project" value="TreeGrafter"/>
</dbReference>
<dbReference type="PANTHER" id="PTHR33446:SF2">
    <property type="entry name" value="PROTEIN TONB"/>
    <property type="match status" value="1"/>
</dbReference>
<keyword evidence="6 10" id="KW-0812">Transmembrane</keyword>
<dbReference type="InterPro" id="IPR037682">
    <property type="entry name" value="TonB_C"/>
</dbReference>
<sequence>MTQMVAALSRITHPRFGLREAGLWTSAAAIILAAHVAVAYAVQTLSFAEMPDSGPPPALAIEMAPTVIAPAVPEDLTTLDAVAPDPPDAAEETPTVSEVKPVTDLAPEPAVEEAAPVTEQAVDADEAEEAAPAKQAVAALSEQQPLDEVVPDPVEAVAPDVVIPLPQPKPVDTNVKADKPVEAKKKAEKKPVEKPKQRPKREKPALPKTVTTASIDAKAEAKAAAPQSSSPAPRFSVSPSRWNASLQAWIRRHTRYPSAARSRRAEGTPNVTFTVDASGRVVSARLARSSGDADLDRAALGALQGATVPTPPAELGARVTRTAPFVFSLRD</sequence>
<feature type="compositionally biased region" description="Low complexity" evidence="11">
    <location>
        <begin position="130"/>
        <end position="139"/>
    </location>
</feature>
<keyword evidence="3 10" id="KW-0813">Transport</keyword>
<evidence type="ECO:0000256" key="1">
    <source>
        <dbReference type="ARBA" id="ARBA00004383"/>
    </source>
</evidence>
<dbReference type="GO" id="GO:0015891">
    <property type="term" value="P:siderophore transport"/>
    <property type="evidence" value="ECO:0007669"/>
    <property type="project" value="InterPro"/>
</dbReference>
<accession>A0A101KN51</accession>
<evidence type="ECO:0000256" key="3">
    <source>
        <dbReference type="ARBA" id="ARBA00022448"/>
    </source>
</evidence>
<feature type="transmembrane region" description="Helical" evidence="10">
    <location>
        <begin position="21"/>
        <end position="42"/>
    </location>
</feature>
<dbReference type="PROSITE" id="PS52015">
    <property type="entry name" value="TONB_CTD"/>
    <property type="match status" value="1"/>
</dbReference>
<dbReference type="PRINTS" id="PR01374">
    <property type="entry name" value="TONBPROTEIN"/>
</dbReference>
<comment type="caution">
    <text evidence="13">The sequence shown here is derived from an EMBL/GenBank/DDBJ whole genome shotgun (WGS) entry which is preliminary data.</text>
</comment>
<protein>
    <recommendedName>
        <fullName evidence="10">Protein TonB</fullName>
    </recommendedName>
</protein>
<feature type="compositionally biased region" description="Low complexity" evidence="11">
    <location>
        <begin position="106"/>
        <end position="121"/>
    </location>
</feature>
<dbReference type="InterPro" id="IPR003538">
    <property type="entry name" value="TonB"/>
</dbReference>
<keyword evidence="4 10" id="KW-1003">Cell membrane</keyword>
<dbReference type="OrthoDB" id="7876885at2"/>
<gene>
    <name evidence="13" type="ORF">AU467_08415</name>
</gene>
<evidence type="ECO:0000256" key="8">
    <source>
        <dbReference type="ARBA" id="ARBA00022989"/>
    </source>
</evidence>
<dbReference type="Proteomes" id="UP000053176">
    <property type="component" value="Unassembled WGS sequence"/>
</dbReference>
<dbReference type="AlphaFoldDB" id="A0A101KN51"/>
<evidence type="ECO:0000256" key="4">
    <source>
        <dbReference type="ARBA" id="ARBA00022475"/>
    </source>
</evidence>
<evidence type="ECO:0000256" key="9">
    <source>
        <dbReference type="ARBA" id="ARBA00023136"/>
    </source>
</evidence>
<keyword evidence="5 10" id="KW-0997">Cell inner membrane</keyword>
<proteinExistence type="inferred from homology"/>
<feature type="region of interest" description="Disordered" evidence="11">
    <location>
        <begin position="164"/>
        <end position="238"/>
    </location>
</feature>